<dbReference type="PANTHER" id="PTHR15020">
    <property type="entry name" value="FLAVIN REDUCTASE-RELATED"/>
    <property type="match status" value="1"/>
</dbReference>
<proteinExistence type="predicted"/>
<feature type="domain" description="NAD(P)-binding" evidence="1">
    <location>
        <begin position="7"/>
        <end position="204"/>
    </location>
</feature>
<evidence type="ECO:0000313" key="2">
    <source>
        <dbReference type="EMBL" id="KAK3097745.1"/>
    </source>
</evidence>
<sequence>MKIAVLGATGPTGIQVVEEALERGHDVIALVRNPDGLSDIKNEKLQVQKANIFKESDLSTHLEGCDAVLSCLGCQPGCMGCKRITFYEDTIKPITSAMRIANTKRLVCMSSQCAKRITGEPKIVTCFIRPCFFGNALKSMSAMETYLEEDCPDLDYTVVKPSELADDPSSGKPVTAVEGQWVPKGTLKIARRDVAKFMVDCIGNSDWFKKFVALDMTP</sequence>
<organism evidence="2 3">
    <name type="scientific">Pinctada imbricata</name>
    <name type="common">Atlantic pearl-oyster</name>
    <name type="synonym">Pinctada martensii</name>
    <dbReference type="NCBI Taxonomy" id="66713"/>
    <lineage>
        <taxon>Eukaryota</taxon>
        <taxon>Metazoa</taxon>
        <taxon>Spiralia</taxon>
        <taxon>Lophotrochozoa</taxon>
        <taxon>Mollusca</taxon>
        <taxon>Bivalvia</taxon>
        <taxon>Autobranchia</taxon>
        <taxon>Pteriomorphia</taxon>
        <taxon>Pterioida</taxon>
        <taxon>Pterioidea</taxon>
        <taxon>Pteriidae</taxon>
        <taxon>Pinctada</taxon>
    </lineage>
</organism>
<reference evidence="2" key="1">
    <citation type="submission" date="2019-08" db="EMBL/GenBank/DDBJ databases">
        <title>The improved chromosome-level genome for the pearl oyster Pinctada fucata martensii using PacBio sequencing and Hi-C.</title>
        <authorList>
            <person name="Zheng Z."/>
        </authorList>
    </citation>
    <scope>NUCLEOTIDE SEQUENCE</scope>
    <source>
        <strain evidence="2">ZZ-2019</strain>
        <tissue evidence="2">Adductor muscle</tissue>
    </source>
</reference>
<dbReference type="AlphaFoldDB" id="A0AA88Y3I9"/>
<dbReference type="EMBL" id="VSWD01000007">
    <property type="protein sequence ID" value="KAK3097745.1"/>
    <property type="molecule type" value="Genomic_DNA"/>
</dbReference>
<protein>
    <recommendedName>
        <fullName evidence="1">NAD(P)-binding domain-containing protein</fullName>
    </recommendedName>
</protein>
<accession>A0AA88Y3I9</accession>
<comment type="caution">
    <text evidence="2">The sequence shown here is derived from an EMBL/GenBank/DDBJ whole genome shotgun (WGS) entry which is preliminary data.</text>
</comment>
<gene>
    <name evidence="2" type="ORF">FSP39_012728</name>
</gene>
<evidence type="ECO:0000259" key="1">
    <source>
        <dbReference type="Pfam" id="PF13460"/>
    </source>
</evidence>
<dbReference type="SUPFAM" id="SSF51735">
    <property type="entry name" value="NAD(P)-binding Rossmann-fold domains"/>
    <property type="match status" value="1"/>
</dbReference>
<name>A0AA88Y3I9_PINIB</name>
<dbReference type="GO" id="GO:0003824">
    <property type="term" value="F:catalytic activity"/>
    <property type="evidence" value="ECO:0007669"/>
    <property type="project" value="UniProtKB-ARBA"/>
</dbReference>
<keyword evidence="3" id="KW-1185">Reference proteome</keyword>
<dbReference type="InterPro" id="IPR036291">
    <property type="entry name" value="NAD(P)-bd_dom_sf"/>
</dbReference>
<dbReference type="Gene3D" id="3.40.50.720">
    <property type="entry name" value="NAD(P)-binding Rossmann-like Domain"/>
    <property type="match status" value="1"/>
</dbReference>
<evidence type="ECO:0000313" key="3">
    <source>
        <dbReference type="Proteomes" id="UP001186944"/>
    </source>
</evidence>
<dbReference type="Pfam" id="PF13460">
    <property type="entry name" value="NAD_binding_10"/>
    <property type="match status" value="1"/>
</dbReference>
<dbReference type="Proteomes" id="UP001186944">
    <property type="component" value="Unassembled WGS sequence"/>
</dbReference>
<dbReference type="InterPro" id="IPR016040">
    <property type="entry name" value="NAD(P)-bd_dom"/>
</dbReference>
<dbReference type="PANTHER" id="PTHR15020:SF50">
    <property type="entry name" value="UPF0659 PROTEIN YMR090W"/>
    <property type="match status" value="1"/>
</dbReference>